<accession>A0ABM2Z9C0</accession>
<keyword evidence="4" id="KW-0436">Ligase</keyword>
<keyword evidence="1" id="KW-0547">Nucleotide-binding</keyword>
<keyword evidence="3" id="KW-1185">Reference proteome</keyword>
<gene>
    <name evidence="4" type="primary">LOC121210879</name>
</gene>
<dbReference type="SUPFAM" id="SSF50249">
    <property type="entry name" value="Nucleic acid-binding proteins"/>
    <property type="match status" value="1"/>
</dbReference>
<feature type="compositionally biased region" description="Basic and acidic residues" evidence="2">
    <location>
        <begin position="36"/>
        <end position="53"/>
    </location>
</feature>
<evidence type="ECO:0000256" key="1">
    <source>
        <dbReference type="ARBA" id="ARBA00022741"/>
    </source>
</evidence>
<dbReference type="Gene3D" id="2.40.50.140">
    <property type="entry name" value="Nucleic acid-binding proteins"/>
    <property type="match status" value="1"/>
</dbReference>
<dbReference type="PANTHER" id="PTHR42918">
    <property type="entry name" value="LYSYL-TRNA SYNTHETASE"/>
    <property type="match status" value="1"/>
</dbReference>
<protein>
    <submittedName>
        <fullName evidence="4">Lysine--tRNA ligase, cytoplasmic isoform X2</fullName>
    </submittedName>
</protein>
<reference evidence="3" key="1">
    <citation type="journal article" date="2020" name="Nat. Genet.">
        <title>Genomic diversifications of five Gossypium allopolyploid species and their impact on cotton improvement.</title>
        <authorList>
            <person name="Chen Z.J."/>
            <person name="Sreedasyam A."/>
            <person name="Ando A."/>
            <person name="Song Q."/>
            <person name="De Santiago L.M."/>
            <person name="Hulse-Kemp A.M."/>
            <person name="Ding M."/>
            <person name="Ye W."/>
            <person name="Kirkbride R.C."/>
            <person name="Jenkins J."/>
            <person name="Plott C."/>
            <person name="Lovell J."/>
            <person name="Lin Y.M."/>
            <person name="Vaughn R."/>
            <person name="Liu B."/>
            <person name="Simpson S."/>
            <person name="Scheffler B.E."/>
            <person name="Wen L."/>
            <person name="Saski C.A."/>
            <person name="Grover C.E."/>
            <person name="Hu G."/>
            <person name="Conover J.L."/>
            <person name="Carlson J.W."/>
            <person name="Shu S."/>
            <person name="Boston L.B."/>
            <person name="Williams M."/>
            <person name="Peterson D.G."/>
            <person name="McGee K."/>
            <person name="Jones D.C."/>
            <person name="Wendel J.F."/>
            <person name="Stelly D.M."/>
            <person name="Grimwood J."/>
            <person name="Schmutz J."/>
        </authorList>
    </citation>
    <scope>NUCLEOTIDE SEQUENCE [LARGE SCALE GENOMIC DNA]</scope>
    <source>
        <strain evidence="3">cv. TM-1</strain>
    </source>
</reference>
<dbReference type="Proteomes" id="UP000818029">
    <property type="component" value="Chromosome A02"/>
</dbReference>
<dbReference type="GO" id="GO:0016874">
    <property type="term" value="F:ligase activity"/>
    <property type="evidence" value="ECO:0007669"/>
    <property type="project" value="UniProtKB-KW"/>
</dbReference>
<evidence type="ECO:0000313" key="3">
    <source>
        <dbReference type="Proteomes" id="UP000818029"/>
    </source>
</evidence>
<reference evidence="4" key="2">
    <citation type="submission" date="2025-08" db="UniProtKB">
        <authorList>
            <consortium name="RefSeq"/>
        </authorList>
    </citation>
    <scope>IDENTIFICATION</scope>
</reference>
<evidence type="ECO:0000256" key="2">
    <source>
        <dbReference type="SAM" id="MobiDB-lite"/>
    </source>
</evidence>
<feature type="region of interest" description="Disordered" evidence="2">
    <location>
        <begin position="1"/>
        <end position="77"/>
    </location>
</feature>
<organism evidence="3 4">
    <name type="scientific">Gossypium hirsutum</name>
    <name type="common">Upland cotton</name>
    <name type="synonym">Gossypium mexicanum</name>
    <dbReference type="NCBI Taxonomy" id="3635"/>
    <lineage>
        <taxon>Eukaryota</taxon>
        <taxon>Viridiplantae</taxon>
        <taxon>Streptophyta</taxon>
        <taxon>Embryophyta</taxon>
        <taxon>Tracheophyta</taxon>
        <taxon>Spermatophyta</taxon>
        <taxon>Magnoliopsida</taxon>
        <taxon>eudicotyledons</taxon>
        <taxon>Gunneridae</taxon>
        <taxon>Pentapetalae</taxon>
        <taxon>rosids</taxon>
        <taxon>malvids</taxon>
        <taxon>Malvales</taxon>
        <taxon>Malvaceae</taxon>
        <taxon>Malvoideae</taxon>
        <taxon>Gossypium</taxon>
    </lineage>
</organism>
<evidence type="ECO:0000313" key="4">
    <source>
        <dbReference type="RefSeq" id="XP_040938689.1"/>
    </source>
</evidence>
<dbReference type="PANTHER" id="PTHR42918:SF9">
    <property type="entry name" value="LYSINE--TRNA LIGASE"/>
    <property type="match status" value="1"/>
</dbReference>
<proteinExistence type="predicted"/>
<dbReference type="InterPro" id="IPR012340">
    <property type="entry name" value="NA-bd_OB-fold"/>
</dbReference>
<sequence length="187" mass="20688">MEGSVEETAKGVSDLAVDSASPAEIQSKNARKKELKNKQREEERRRKEEEKAAKQAAAKASSHCQKSAGADDEDMDPTQFHENRLKFLAAQKAEGKNPYPHKFFASMSIIEYINKYGSLANGEHIEDVVVSLAGRIMSKRSSSSKLFFYDLHGDGAKVQVMADASSIHSEPNKRKSAIFLALFPLIT</sequence>
<dbReference type="RefSeq" id="XP_040938689.1">
    <property type="nucleotide sequence ID" value="XM_041082755.1"/>
</dbReference>
<name>A0ABM2Z9C0_GOSHI</name>
<dbReference type="GeneID" id="121210879"/>